<dbReference type="RefSeq" id="WP_279967379.1">
    <property type="nucleotide sequence ID" value="NZ_CP122537.1"/>
</dbReference>
<keyword evidence="1" id="KW-0732">Signal</keyword>
<evidence type="ECO:0000313" key="3">
    <source>
        <dbReference type="Proteomes" id="UP001243420"/>
    </source>
</evidence>
<name>A0ABY8LJC9_9RHOB</name>
<organism evidence="2 3">
    <name type="scientific">Jannaschia ovalis</name>
    <dbReference type="NCBI Taxonomy" id="3038773"/>
    <lineage>
        <taxon>Bacteria</taxon>
        <taxon>Pseudomonadati</taxon>
        <taxon>Pseudomonadota</taxon>
        <taxon>Alphaproteobacteria</taxon>
        <taxon>Rhodobacterales</taxon>
        <taxon>Roseobacteraceae</taxon>
        <taxon>Jannaschia</taxon>
    </lineage>
</organism>
<sequence length="202" mass="21519">MVRDAVIRALLLWLWLAAPALATQDGWPALFDVIGVAADDVLNLRAAPGPSARVVGRLAPDATGIEVIRPDARQRWGLVNTGEGTAWVSLRYLARRPGQWDRAFPQVASCFGTEPFWTLAIDGDAARMSTPERVVAGRVTARLGSANRRDRFGLTADLGGAPLSGVIANRACNDGMSDREYGLAVDAIFEGAVLSGCCTLSQ</sequence>
<dbReference type="Gene3D" id="2.30.30.40">
    <property type="entry name" value="SH3 Domains"/>
    <property type="match status" value="1"/>
</dbReference>
<dbReference type="EMBL" id="CP122537">
    <property type="protein sequence ID" value="WGH80309.1"/>
    <property type="molecule type" value="Genomic_DNA"/>
</dbReference>
<gene>
    <name evidence="2" type="ORF">P8627_08610</name>
</gene>
<proteinExistence type="predicted"/>
<evidence type="ECO:0000313" key="2">
    <source>
        <dbReference type="EMBL" id="WGH80309.1"/>
    </source>
</evidence>
<evidence type="ECO:0000256" key="1">
    <source>
        <dbReference type="SAM" id="SignalP"/>
    </source>
</evidence>
<accession>A0ABY8LJC9</accession>
<keyword evidence="3" id="KW-1185">Reference proteome</keyword>
<feature type="chain" id="PRO_5047470482" evidence="1">
    <location>
        <begin position="23"/>
        <end position="202"/>
    </location>
</feature>
<reference evidence="2 3" key="1">
    <citation type="submission" date="2023-04" db="EMBL/GenBank/DDBJ databases">
        <title>Jannaschia ovalis sp. nov., a marine bacterium isolated from sea tidal flat.</title>
        <authorList>
            <person name="Kwon D.Y."/>
            <person name="Kim J.-J."/>
        </authorList>
    </citation>
    <scope>NUCLEOTIDE SEQUENCE [LARGE SCALE GENOMIC DNA]</scope>
    <source>
        <strain evidence="2 3">GRR-S6-38</strain>
    </source>
</reference>
<feature type="signal peptide" evidence="1">
    <location>
        <begin position="1"/>
        <end position="22"/>
    </location>
</feature>
<protein>
    <submittedName>
        <fullName evidence="2">SH3 domain-containing protein</fullName>
    </submittedName>
</protein>
<dbReference type="Proteomes" id="UP001243420">
    <property type="component" value="Chromosome"/>
</dbReference>